<proteinExistence type="inferred from homology"/>
<dbReference type="Gene3D" id="3.30.230.70">
    <property type="entry name" value="GHMP Kinase, N-terminal domain"/>
    <property type="match status" value="1"/>
</dbReference>
<comment type="subcellular location">
    <subcellularLocation>
        <location evidence="2">Cytoplasm</location>
    </subcellularLocation>
    <subcellularLocation>
        <location evidence="1">Nucleus</location>
    </subcellularLocation>
</comment>
<comment type="similarity">
    <text evidence="3">Belongs to the RNase PH family.</text>
</comment>
<dbReference type="GO" id="GO:0016075">
    <property type="term" value="P:rRNA catabolic process"/>
    <property type="evidence" value="ECO:0007669"/>
    <property type="project" value="TreeGrafter"/>
</dbReference>
<dbReference type="GO" id="GO:0005730">
    <property type="term" value="C:nucleolus"/>
    <property type="evidence" value="ECO:0007669"/>
    <property type="project" value="TreeGrafter"/>
</dbReference>
<keyword evidence="6" id="KW-0271">Exosome</keyword>
<comment type="caution">
    <text evidence="10">The sequence shown here is derived from an EMBL/GenBank/DDBJ whole genome shotgun (WGS) entry which is preliminary data.</text>
</comment>
<sequence length="283" mass="26949">MSGGLRVQVGTGGEAADGSSVVQVGGFTAVASVFGPRASAPAQAVFSEAAALVVDVHIPLPLHSLPARVAAAAGLATRTSGVVDSTPGADGVGAAAGAEALAASHALAQLAPVEEVVSSSSLAGRQSDAERAVAAAVRSALMPALLLTRFPKSVIHVSLALAAAPAGCVDASGTVSGAAVCQLIPALVCAASAALLDAGIDSSGIVAAASSGSDGSAAGQVTVSAVVHRQGDSEPLRTFVTSSGAGDDGEASHAAAIASASEEARRAAGIIRAAALARLAAAK</sequence>
<evidence type="ECO:0000256" key="6">
    <source>
        <dbReference type="ARBA" id="ARBA00022835"/>
    </source>
</evidence>
<dbReference type="EMBL" id="VLTO01000054">
    <property type="protein sequence ID" value="KAA0171431.1"/>
    <property type="molecule type" value="Genomic_DNA"/>
</dbReference>
<dbReference type="InterPro" id="IPR001247">
    <property type="entry name" value="ExoRNase_PH_dom1"/>
</dbReference>
<evidence type="ECO:0000256" key="8">
    <source>
        <dbReference type="ARBA" id="ARBA00023242"/>
    </source>
</evidence>
<name>A0A5A8DD89_CAFRO</name>
<reference evidence="12 13" key="1">
    <citation type="submission" date="2019-07" db="EMBL/GenBank/DDBJ databases">
        <title>Genomes of Cafeteria roenbergensis.</title>
        <authorList>
            <person name="Fischer M.G."/>
            <person name="Hackl T."/>
            <person name="Roman M."/>
        </authorList>
    </citation>
    <scope>NUCLEOTIDE SEQUENCE [LARGE SCALE GENOMIC DNA]</scope>
    <source>
        <strain evidence="10 13">Cflag</strain>
        <strain evidence="11 12">E4-10P</strain>
    </source>
</reference>
<evidence type="ECO:0000256" key="7">
    <source>
        <dbReference type="ARBA" id="ARBA00022884"/>
    </source>
</evidence>
<dbReference type="InterPro" id="IPR027408">
    <property type="entry name" value="PNPase/RNase_PH_dom_sf"/>
</dbReference>
<dbReference type="Proteomes" id="UP000322899">
    <property type="component" value="Unassembled WGS sequence"/>
</dbReference>
<evidence type="ECO:0000313" key="11">
    <source>
        <dbReference type="EMBL" id="KAA0171431.1"/>
    </source>
</evidence>
<dbReference type="GO" id="GO:0003723">
    <property type="term" value="F:RNA binding"/>
    <property type="evidence" value="ECO:0007669"/>
    <property type="project" value="UniProtKB-KW"/>
</dbReference>
<evidence type="ECO:0000313" key="10">
    <source>
        <dbReference type="EMBL" id="KAA0162939.1"/>
    </source>
</evidence>
<evidence type="ECO:0000313" key="12">
    <source>
        <dbReference type="Proteomes" id="UP000322899"/>
    </source>
</evidence>
<accession>A0A5A8DD89</accession>
<dbReference type="EMBL" id="VLTM01000024">
    <property type="protein sequence ID" value="KAA0162939.1"/>
    <property type="molecule type" value="Genomic_DNA"/>
</dbReference>
<dbReference type="PANTHER" id="PTHR11953">
    <property type="entry name" value="EXOSOME COMPLEX COMPONENT"/>
    <property type="match status" value="1"/>
</dbReference>
<dbReference type="GO" id="GO:0034475">
    <property type="term" value="P:U4 snRNA 3'-end processing"/>
    <property type="evidence" value="ECO:0007669"/>
    <property type="project" value="TreeGrafter"/>
</dbReference>
<keyword evidence="4" id="KW-0963">Cytoplasm</keyword>
<protein>
    <recommendedName>
        <fullName evidence="9">Exoribonuclease phosphorolytic domain-containing protein</fullName>
    </recommendedName>
</protein>
<keyword evidence="7" id="KW-0694">RNA-binding</keyword>
<evidence type="ECO:0000256" key="3">
    <source>
        <dbReference type="ARBA" id="ARBA00006678"/>
    </source>
</evidence>
<keyword evidence="8" id="KW-0539">Nucleus</keyword>
<dbReference type="GO" id="GO:0006364">
    <property type="term" value="P:rRNA processing"/>
    <property type="evidence" value="ECO:0007669"/>
    <property type="project" value="UniProtKB-KW"/>
</dbReference>
<evidence type="ECO:0000256" key="4">
    <source>
        <dbReference type="ARBA" id="ARBA00022490"/>
    </source>
</evidence>
<dbReference type="SUPFAM" id="SSF54211">
    <property type="entry name" value="Ribosomal protein S5 domain 2-like"/>
    <property type="match status" value="1"/>
</dbReference>
<dbReference type="Pfam" id="PF01138">
    <property type="entry name" value="RNase_PH"/>
    <property type="match status" value="1"/>
</dbReference>
<evidence type="ECO:0000256" key="2">
    <source>
        <dbReference type="ARBA" id="ARBA00004496"/>
    </source>
</evidence>
<dbReference type="InterPro" id="IPR020568">
    <property type="entry name" value="Ribosomal_Su5_D2-typ_SF"/>
</dbReference>
<dbReference type="AlphaFoldDB" id="A0A5A8DD89"/>
<dbReference type="GO" id="GO:0000177">
    <property type="term" value="C:cytoplasmic exosome (RNase complex)"/>
    <property type="evidence" value="ECO:0007669"/>
    <property type="project" value="TreeGrafter"/>
</dbReference>
<keyword evidence="5" id="KW-0698">rRNA processing</keyword>
<dbReference type="GO" id="GO:0071051">
    <property type="term" value="P:poly(A)-dependent snoRNA 3'-end processing"/>
    <property type="evidence" value="ECO:0007669"/>
    <property type="project" value="TreeGrafter"/>
</dbReference>
<evidence type="ECO:0000256" key="5">
    <source>
        <dbReference type="ARBA" id="ARBA00022552"/>
    </source>
</evidence>
<gene>
    <name evidence="11" type="ORF">FNF27_06341</name>
    <name evidence="10" type="ORF">FNF31_02995</name>
</gene>
<evidence type="ECO:0000256" key="1">
    <source>
        <dbReference type="ARBA" id="ARBA00004123"/>
    </source>
</evidence>
<dbReference type="GO" id="GO:0071028">
    <property type="term" value="P:nuclear mRNA surveillance"/>
    <property type="evidence" value="ECO:0007669"/>
    <property type="project" value="TreeGrafter"/>
</dbReference>
<feature type="domain" description="Exoribonuclease phosphorolytic" evidence="9">
    <location>
        <begin position="123"/>
        <end position="200"/>
    </location>
</feature>
<dbReference type="InterPro" id="IPR050080">
    <property type="entry name" value="RNase_PH"/>
</dbReference>
<dbReference type="PANTHER" id="PTHR11953:SF2">
    <property type="entry name" value="EXOSOME COMPLEX COMPONENT MTR3"/>
    <property type="match status" value="1"/>
</dbReference>
<organism evidence="10 13">
    <name type="scientific">Cafeteria roenbergensis</name>
    <name type="common">Marine flagellate</name>
    <dbReference type="NCBI Taxonomy" id="33653"/>
    <lineage>
        <taxon>Eukaryota</taxon>
        <taxon>Sar</taxon>
        <taxon>Stramenopiles</taxon>
        <taxon>Bigyra</taxon>
        <taxon>Opalozoa</taxon>
        <taxon>Bicosoecida</taxon>
        <taxon>Cafeteriaceae</taxon>
        <taxon>Cafeteria</taxon>
    </lineage>
</organism>
<evidence type="ECO:0000313" key="13">
    <source>
        <dbReference type="Proteomes" id="UP000325113"/>
    </source>
</evidence>
<dbReference type="OrthoDB" id="10442708at2759"/>
<evidence type="ECO:0000259" key="9">
    <source>
        <dbReference type="Pfam" id="PF01138"/>
    </source>
</evidence>
<dbReference type="GO" id="GO:0000176">
    <property type="term" value="C:nuclear exosome (RNase complex)"/>
    <property type="evidence" value="ECO:0007669"/>
    <property type="project" value="TreeGrafter"/>
</dbReference>
<dbReference type="Proteomes" id="UP000325113">
    <property type="component" value="Unassembled WGS sequence"/>
</dbReference>